<feature type="compositionally biased region" description="Basic and acidic residues" evidence="1">
    <location>
        <begin position="1"/>
        <end position="22"/>
    </location>
</feature>
<dbReference type="EMBL" id="CAAALY010283972">
    <property type="protein sequence ID" value="VEL43677.1"/>
    <property type="molecule type" value="Genomic_DNA"/>
</dbReference>
<organism evidence="2 3">
    <name type="scientific">Protopolystoma xenopodis</name>
    <dbReference type="NCBI Taxonomy" id="117903"/>
    <lineage>
        <taxon>Eukaryota</taxon>
        <taxon>Metazoa</taxon>
        <taxon>Spiralia</taxon>
        <taxon>Lophotrochozoa</taxon>
        <taxon>Platyhelminthes</taxon>
        <taxon>Monogenea</taxon>
        <taxon>Polyopisthocotylea</taxon>
        <taxon>Polystomatidea</taxon>
        <taxon>Polystomatidae</taxon>
        <taxon>Protopolystoma</taxon>
    </lineage>
</organism>
<sequence length="63" mass="6939">MVGPVRPKELRQLGIERLDVRTRVGSAGTRPEDGNDGRDEKDGEYTEDGNDSEDDEDGGYGEK</sequence>
<feature type="region of interest" description="Disordered" evidence="1">
    <location>
        <begin position="1"/>
        <end position="63"/>
    </location>
</feature>
<name>A0A3S5BWR1_9PLAT</name>
<keyword evidence="3" id="KW-1185">Reference proteome</keyword>
<proteinExistence type="predicted"/>
<feature type="compositionally biased region" description="Basic and acidic residues" evidence="1">
    <location>
        <begin position="30"/>
        <end position="44"/>
    </location>
</feature>
<evidence type="ECO:0000313" key="3">
    <source>
        <dbReference type="Proteomes" id="UP000784294"/>
    </source>
</evidence>
<protein>
    <submittedName>
        <fullName evidence="2">Uncharacterized protein</fullName>
    </submittedName>
</protein>
<feature type="compositionally biased region" description="Acidic residues" evidence="1">
    <location>
        <begin position="45"/>
        <end position="63"/>
    </location>
</feature>
<reference evidence="2" key="1">
    <citation type="submission" date="2018-11" db="EMBL/GenBank/DDBJ databases">
        <authorList>
            <consortium name="Pathogen Informatics"/>
        </authorList>
    </citation>
    <scope>NUCLEOTIDE SEQUENCE</scope>
</reference>
<evidence type="ECO:0000313" key="2">
    <source>
        <dbReference type="EMBL" id="VEL43677.1"/>
    </source>
</evidence>
<dbReference type="AlphaFoldDB" id="A0A3S5BWR1"/>
<accession>A0A3S5BWR1</accession>
<comment type="caution">
    <text evidence="2">The sequence shown here is derived from an EMBL/GenBank/DDBJ whole genome shotgun (WGS) entry which is preliminary data.</text>
</comment>
<dbReference type="Proteomes" id="UP000784294">
    <property type="component" value="Unassembled WGS sequence"/>
</dbReference>
<gene>
    <name evidence="2" type="ORF">PXEA_LOCUS37117</name>
</gene>
<evidence type="ECO:0000256" key="1">
    <source>
        <dbReference type="SAM" id="MobiDB-lite"/>
    </source>
</evidence>